<dbReference type="PANTHER" id="PTHR45763:SF46">
    <property type="entry name" value="AB HYDROLASE-1 DOMAIN-CONTAINING PROTEIN"/>
    <property type="match status" value="1"/>
</dbReference>
<comment type="caution">
    <text evidence="2">The sequence shown here is derived from an EMBL/GenBank/DDBJ whole genome shotgun (WGS) entry which is preliminary data.</text>
</comment>
<evidence type="ECO:0000313" key="2">
    <source>
        <dbReference type="EMBL" id="OQE24290.1"/>
    </source>
</evidence>
<evidence type="ECO:0000313" key="3">
    <source>
        <dbReference type="Proteomes" id="UP000191285"/>
    </source>
</evidence>
<dbReference type="STRING" id="303698.A0A1V6TED3"/>
<dbReference type="OrthoDB" id="294702at2759"/>
<dbReference type="Proteomes" id="UP000191285">
    <property type="component" value="Unassembled WGS sequence"/>
</dbReference>
<sequence>MAAQLGGQDKLVLPSGRTLAWTVYGGDLQLSEDQEPPAIIFYFHGFPGCANEATQIEPETLQQRNARLISVDRPGFGNSTHYAERQILDWPKDVLAIADHLHILHFYVLGFSGGAPYALACAHSIPRVNGDAFDVTSNGRLLGAVIMAGAYPFNLNMAGMLPDLRVLLNAGAWLPRFATGGLLDWVIGGAARNPDPKVLEKAMEASVMKRPGPEKTAWTKPTLRAAALDSTRGAFLNGGAGAATELMILNDWGFELEDIDGRGIRLWHGKLDRNVPVSMAEQAAEKMPGVETHYCDENGHLDLVLHMEDVLDNLLGRSKGKEVQRE</sequence>
<dbReference type="Pfam" id="PF12697">
    <property type="entry name" value="Abhydrolase_6"/>
    <property type="match status" value="1"/>
</dbReference>
<keyword evidence="3" id="KW-1185">Reference proteome</keyword>
<accession>A0A1V6TED3</accession>
<dbReference type="SUPFAM" id="SSF53474">
    <property type="entry name" value="alpha/beta-Hydrolases"/>
    <property type="match status" value="1"/>
</dbReference>
<name>A0A1V6TED3_9EURO</name>
<dbReference type="InterPro" id="IPR029058">
    <property type="entry name" value="AB_hydrolase_fold"/>
</dbReference>
<dbReference type="Gene3D" id="3.40.50.1820">
    <property type="entry name" value="alpha/beta hydrolase"/>
    <property type="match status" value="1"/>
</dbReference>
<dbReference type="EMBL" id="MLKD01000007">
    <property type="protein sequence ID" value="OQE24290.1"/>
    <property type="molecule type" value="Genomic_DNA"/>
</dbReference>
<dbReference type="InterPro" id="IPR000073">
    <property type="entry name" value="AB_hydrolase_1"/>
</dbReference>
<feature type="domain" description="AB hydrolase-1" evidence="1">
    <location>
        <begin position="61"/>
        <end position="310"/>
    </location>
</feature>
<organism evidence="2 3">
    <name type="scientific">Penicillium steckii</name>
    <dbReference type="NCBI Taxonomy" id="303698"/>
    <lineage>
        <taxon>Eukaryota</taxon>
        <taxon>Fungi</taxon>
        <taxon>Dikarya</taxon>
        <taxon>Ascomycota</taxon>
        <taxon>Pezizomycotina</taxon>
        <taxon>Eurotiomycetes</taxon>
        <taxon>Eurotiomycetidae</taxon>
        <taxon>Eurotiales</taxon>
        <taxon>Aspergillaceae</taxon>
        <taxon>Penicillium</taxon>
    </lineage>
</organism>
<dbReference type="GO" id="GO:0017000">
    <property type="term" value="P:antibiotic biosynthetic process"/>
    <property type="evidence" value="ECO:0007669"/>
    <property type="project" value="UniProtKB-ARBA"/>
</dbReference>
<protein>
    <recommendedName>
        <fullName evidence="1">AB hydrolase-1 domain-containing protein</fullName>
    </recommendedName>
</protein>
<dbReference type="PANTHER" id="PTHR45763">
    <property type="entry name" value="HYDROLASE, ALPHA/BETA FOLD FAMILY PROTEIN, EXPRESSED-RELATED"/>
    <property type="match status" value="1"/>
</dbReference>
<reference evidence="3" key="1">
    <citation type="journal article" date="2017" name="Nat. Microbiol.">
        <title>Global analysis of biosynthetic gene clusters reveals vast potential of secondary metabolite production in Penicillium species.</title>
        <authorList>
            <person name="Nielsen J.C."/>
            <person name="Grijseels S."/>
            <person name="Prigent S."/>
            <person name="Ji B."/>
            <person name="Dainat J."/>
            <person name="Nielsen K.F."/>
            <person name="Frisvad J.C."/>
            <person name="Workman M."/>
            <person name="Nielsen J."/>
        </authorList>
    </citation>
    <scope>NUCLEOTIDE SEQUENCE [LARGE SCALE GENOMIC DNA]</scope>
    <source>
        <strain evidence="3">IBT 24891</strain>
    </source>
</reference>
<evidence type="ECO:0000259" key="1">
    <source>
        <dbReference type="Pfam" id="PF12697"/>
    </source>
</evidence>
<dbReference type="AlphaFoldDB" id="A0A1V6TED3"/>
<gene>
    <name evidence="2" type="ORF">PENSTE_c007G00657</name>
</gene>
<dbReference type="GO" id="GO:0072330">
    <property type="term" value="P:monocarboxylic acid biosynthetic process"/>
    <property type="evidence" value="ECO:0007669"/>
    <property type="project" value="UniProtKB-ARBA"/>
</dbReference>
<proteinExistence type="predicted"/>